<dbReference type="Proteomes" id="UP000223047">
    <property type="component" value="Segment"/>
</dbReference>
<dbReference type="EMBL" id="KX241618">
    <property type="protein sequence ID" value="ANT45251.1"/>
    <property type="molecule type" value="Genomic_DNA"/>
</dbReference>
<keyword evidence="2" id="KW-1185">Reference proteome</keyword>
<organism evidence="1 2">
    <name type="scientific">Xanthomonas phage Xoo-sp2</name>
    <dbReference type="NCBI Taxonomy" id="1852622"/>
    <lineage>
        <taxon>Viruses</taxon>
        <taxon>Duplodnaviria</taxon>
        <taxon>Heunggongvirae</taxon>
        <taxon>Uroviricota</taxon>
        <taxon>Caudoviricetes</taxon>
        <taxon>Mesyanzhinovviridae</taxon>
        <taxon>Bradleyvirinae</taxon>
        <taxon>Xooduovirus</taxon>
        <taxon>Xooduovirus Xoosp2</taxon>
    </lineage>
</organism>
<protein>
    <submittedName>
        <fullName evidence="1">Uncharacterized protein</fullName>
    </submittedName>
</protein>
<evidence type="ECO:0000313" key="2">
    <source>
        <dbReference type="Proteomes" id="UP000223047"/>
    </source>
</evidence>
<gene>
    <name evidence="1" type="ORF">Xoosp2_29</name>
</gene>
<evidence type="ECO:0000313" key="1">
    <source>
        <dbReference type="EMBL" id="ANT45251.1"/>
    </source>
</evidence>
<proteinExistence type="predicted"/>
<accession>A0A1X9IAG9</accession>
<sequence>MAAEDFKYRELEGIELEELAQLMQLMKDVGISPTTLLSYAVALDAIDGAEDNDVSVEEALEMNHEAESDDGDLVDDLHSDARLILVRMNKIEAH</sequence>
<name>A0A1X9IAG9_9CAUD</name>
<reference evidence="1 2" key="1">
    <citation type="submission" date="2016-05" db="EMBL/GenBank/DDBJ databases">
        <title>A Novel Xanthomonas Oryzae pv. Oryzae Phage Xoo-sp2 as Possible Biocontrol Agent in Plant.</title>
        <authorList>
            <person name="Dong Z."/>
            <person name="Liu J."/>
            <person name="Peng D."/>
        </authorList>
    </citation>
    <scope>NUCLEOTIDE SEQUENCE [LARGE SCALE GENOMIC DNA]</scope>
</reference>